<protein>
    <recommendedName>
        <fullName evidence="8">Porphobilinogen deaminase</fullName>
        <shortName evidence="8">PBG</shortName>
        <ecNumber evidence="8">2.5.1.61</ecNumber>
    </recommendedName>
    <alternativeName>
        <fullName evidence="8">Hydroxymethylbilane synthase</fullName>
        <shortName evidence="8">HMBS</shortName>
    </alternativeName>
    <alternativeName>
        <fullName evidence="8">Pre-uroporphyrinogen synthase</fullName>
    </alternativeName>
</protein>
<keyword evidence="5 8" id="KW-0808">Transferase</keyword>
<comment type="function">
    <text evidence="1 8">Tetrapolymerization of the monopyrrole PBG into the hydroxymethylbilane pre-uroporphyrinogen in several discrete steps.</text>
</comment>
<dbReference type="Pfam" id="PF03900">
    <property type="entry name" value="Porphobil_deamC"/>
    <property type="match status" value="1"/>
</dbReference>
<evidence type="ECO:0000256" key="6">
    <source>
        <dbReference type="ARBA" id="ARBA00023244"/>
    </source>
</evidence>
<dbReference type="PANTHER" id="PTHR11557:SF0">
    <property type="entry name" value="PORPHOBILINOGEN DEAMINASE"/>
    <property type="match status" value="1"/>
</dbReference>
<feature type="domain" description="Porphobilinogen deaminase N-terminal" evidence="9">
    <location>
        <begin position="6"/>
        <end position="213"/>
    </location>
</feature>
<dbReference type="PANTHER" id="PTHR11557">
    <property type="entry name" value="PORPHOBILINOGEN DEAMINASE"/>
    <property type="match status" value="1"/>
</dbReference>
<dbReference type="AlphaFoldDB" id="A0A1H8UEK2"/>
<dbReference type="InterPro" id="IPR022417">
    <property type="entry name" value="Porphobilin_deaminase_N"/>
</dbReference>
<proteinExistence type="inferred from homology"/>
<dbReference type="PIRSF" id="PIRSF001438">
    <property type="entry name" value="4pyrrol_synth_OHMeBilane_synth"/>
    <property type="match status" value="1"/>
</dbReference>
<gene>
    <name evidence="8" type="primary">hemC</name>
    <name evidence="11" type="ORF">SAMN04488052_106124</name>
</gene>
<dbReference type="GO" id="GO:0004418">
    <property type="term" value="F:hydroxymethylbilane synthase activity"/>
    <property type="evidence" value="ECO:0007669"/>
    <property type="project" value="UniProtKB-UniRule"/>
</dbReference>
<evidence type="ECO:0000256" key="2">
    <source>
        <dbReference type="ARBA" id="ARBA00004735"/>
    </source>
</evidence>
<feature type="domain" description="Porphobilinogen deaminase C-terminal" evidence="10">
    <location>
        <begin position="226"/>
        <end position="295"/>
    </location>
</feature>
<dbReference type="PRINTS" id="PR00151">
    <property type="entry name" value="PORPHBDMNASE"/>
</dbReference>
<dbReference type="CDD" id="cd13646">
    <property type="entry name" value="PBP2_EcHMBS_like"/>
    <property type="match status" value="1"/>
</dbReference>
<sequence>MRIDTLRIATRKSPLAVWQAEHVAGRLRAAHPGLQVELVKMSTRGDRILDAPLARIGGKGLFLKELEEGLLDGRADIAVHSMKDVPAFMTPDLHLPVIPERGDPRDAFLSVHYATLAEVPEGGVIGSASLRRQSQIRAVRPDLHVETLRGSVNTRLAKLDEGQFDAIILAASGLQRLELQARITRTLPPGESLPAVGQGALGIQCRVGDTDVEELIRPLDHEDSHIRVAAERAMNRELEGSCQVPIGAYAELDGDRLRLRGLVGSPDGREMVRGEVTGAAEDADDIGSRLGHDLLDRGAREILQRLFAETGEQPL</sequence>
<comment type="miscellaneous">
    <text evidence="8">The porphobilinogen subunits are added to the dipyrromethane group.</text>
</comment>
<comment type="catalytic activity">
    <reaction evidence="7 8">
        <text>4 porphobilinogen + H2O = hydroxymethylbilane + 4 NH4(+)</text>
        <dbReference type="Rhea" id="RHEA:13185"/>
        <dbReference type="ChEBI" id="CHEBI:15377"/>
        <dbReference type="ChEBI" id="CHEBI:28938"/>
        <dbReference type="ChEBI" id="CHEBI:57845"/>
        <dbReference type="ChEBI" id="CHEBI:58126"/>
        <dbReference type="EC" id="2.5.1.61"/>
    </reaction>
</comment>
<name>A0A1H8UEK2_9GAMM</name>
<dbReference type="SUPFAM" id="SSF53850">
    <property type="entry name" value="Periplasmic binding protein-like II"/>
    <property type="match status" value="1"/>
</dbReference>
<dbReference type="HAMAP" id="MF_00260">
    <property type="entry name" value="Porphobil_deam"/>
    <property type="match status" value="1"/>
</dbReference>
<dbReference type="FunFam" id="3.40.190.10:FF:000005">
    <property type="entry name" value="Porphobilinogen deaminase"/>
    <property type="match status" value="1"/>
</dbReference>
<reference evidence="11 12" key="1">
    <citation type="submission" date="2016-10" db="EMBL/GenBank/DDBJ databases">
        <authorList>
            <person name="de Groot N.N."/>
        </authorList>
    </citation>
    <scope>NUCLEOTIDE SEQUENCE [LARGE SCALE GENOMIC DNA]</scope>
    <source>
        <strain evidence="11 12">CGMCC 1.6291</strain>
    </source>
</reference>
<comment type="similarity">
    <text evidence="3 8">Belongs to the HMBS family.</text>
</comment>
<evidence type="ECO:0000313" key="12">
    <source>
        <dbReference type="Proteomes" id="UP000199657"/>
    </source>
</evidence>
<dbReference type="FunFam" id="3.30.160.40:FF:000002">
    <property type="entry name" value="Porphobilinogen deaminase"/>
    <property type="match status" value="1"/>
</dbReference>
<organism evidence="11 12">
    <name type="scientific">Aquisalimonas asiatica</name>
    <dbReference type="NCBI Taxonomy" id="406100"/>
    <lineage>
        <taxon>Bacteria</taxon>
        <taxon>Pseudomonadati</taxon>
        <taxon>Pseudomonadota</taxon>
        <taxon>Gammaproteobacteria</taxon>
        <taxon>Chromatiales</taxon>
        <taxon>Ectothiorhodospiraceae</taxon>
        <taxon>Aquisalimonas</taxon>
    </lineage>
</organism>
<dbReference type="NCBIfam" id="TIGR00212">
    <property type="entry name" value="hemC"/>
    <property type="match status" value="1"/>
</dbReference>
<dbReference type="PROSITE" id="PS00533">
    <property type="entry name" value="PORPHOBILINOGEN_DEAM"/>
    <property type="match status" value="1"/>
</dbReference>
<evidence type="ECO:0000256" key="3">
    <source>
        <dbReference type="ARBA" id="ARBA00005638"/>
    </source>
</evidence>
<dbReference type="EC" id="2.5.1.61" evidence="8"/>
<dbReference type="InterPro" id="IPR022419">
    <property type="entry name" value="Porphobilin_deaminase_cofac_BS"/>
</dbReference>
<dbReference type="UniPathway" id="UPA00251">
    <property type="reaction ID" value="UER00319"/>
</dbReference>
<dbReference type="SUPFAM" id="SSF54782">
    <property type="entry name" value="Porphobilinogen deaminase (hydroxymethylbilane synthase), C-terminal domain"/>
    <property type="match status" value="1"/>
</dbReference>
<dbReference type="InterPro" id="IPR022418">
    <property type="entry name" value="Porphobilinogen_deaminase_C"/>
</dbReference>
<accession>A0A1H8UEK2</accession>
<comment type="subunit">
    <text evidence="4 8">Monomer.</text>
</comment>
<evidence type="ECO:0000256" key="1">
    <source>
        <dbReference type="ARBA" id="ARBA00002869"/>
    </source>
</evidence>
<dbReference type="RefSeq" id="WP_091644861.1">
    <property type="nucleotide sequence ID" value="NZ_FOEG01000006.1"/>
</dbReference>
<dbReference type="GO" id="GO:0006782">
    <property type="term" value="P:protoporphyrinogen IX biosynthetic process"/>
    <property type="evidence" value="ECO:0007669"/>
    <property type="project" value="UniProtKB-UniRule"/>
</dbReference>
<dbReference type="Proteomes" id="UP000199657">
    <property type="component" value="Unassembled WGS sequence"/>
</dbReference>
<evidence type="ECO:0000256" key="5">
    <source>
        <dbReference type="ARBA" id="ARBA00022679"/>
    </source>
</evidence>
<dbReference type="Pfam" id="PF01379">
    <property type="entry name" value="Porphobil_deam"/>
    <property type="match status" value="1"/>
</dbReference>
<evidence type="ECO:0000313" key="11">
    <source>
        <dbReference type="EMBL" id="SEP01313.1"/>
    </source>
</evidence>
<evidence type="ECO:0000259" key="10">
    <source>
        <dbReference type="Pfam" id="PF03900"/>
    </source>
</evidence>
<evidence type="ECO:0000256" key="4">
    <source>
        <dbReference type="ARBA" id="ARBA00011245"/>
    </source>
</evidence>
<dbReference type="GO" id="GO:0005737">
    <property type="term" value="C:cytoplasm"/>
    <property type="evidence" value="ECO:0007669"/>
    <property type="project" value="UniProtKB-UniRule"/>
</dbReference>
<dbReference type="Gene3D" id="3.30.160.40">
    <property type="entry name" value="Porphobilinogen deaminase, C-terminal domain"/>
    <property type="match status" value="1"/>
</dbReference>
<evidence type="ECO:0000259" key="9">
    <source>
        <dbReference type="Pfam" id="PF01379"/>
    </source>
</evidence>
<dbReference type="Gene3D" id="3.40.190.10">
    <property type="entry name" value="Periplasmic binding protein-like II"/>
    <property type="match status" value="2"/>
</dbReference>
<comment type="cofactor">
    <cofactor evidence="8">
        <name>dipyrromethane</name>
        <dbReference type="ChEBI" id="CHEBI:60342"/>
    </cofactor>
    <text evidence="8">Binds 1 dipyrromethane group covalently.</text>
</comment>
<dbReference type="STRING" id="406100.SAMN04488052_106124"/>
<dbReference type="FunFam" id="3.40.190.10:FF:000004">
    <property type="entry name" value="Porphobilinogen deaminase"/>
    <property type="match status" value="1"/>
</dbReference>
<dbReference type="InterPro" id="IPR036803">
    <property type="entry name" value="Porphobilinogen_deaminase_C_sf"/>
</dbReference>
<dbReference type="OrthoDB" id="9810298at2"/>
<keyword evidence="12" id="KW-1185">Reference proteome</keyword>
<dbReference type="InterPro" id="IPR000860">
    <property type="entry name" value="HemC"/>
</dbReference>
<dbReference type="EMBL" id="FOEG01000006">
    <property type="protein sequence ID" value="SEP01313.1"/>
    <property type="molecule type" value="Genomic_DNA"/>
</dbReference>
<comment type="pathway">
    <text evidence="2">Porphyrin-containing compound metabolism; protoporphyrin-IX biosynthesis; coproporphyrinogen-III from 5-aminolevulinate: step 2/4.</text>
</comment>
<keyword evidence="6 8" id="KW-0627">Porphyrin biosynthesis</keyword>
<evidence type="ECO:0000256" key="7">
    <source>
        <dbReference type="ARBA" id="ARBA00048169"/>
    </source>
</evidence>
<feature type="modified residue" description="S-(dipyrrolylmethanemethyl)cysteine" evidence="8">
    <location>
        <position position="242"/>
    </location>
</feature>
<evidence type="ECO:0000256" key="8">
    <source>
        <dbReference type="HAMAP-Rule" id="MF_00260"/>
    </source>
</evidence>